<dbReference type="GO" id="GO:0051539">
    <property type="term" value="F:4 iron, 4 sulfur cluster binding"/>
    <property type="evidence" value="ECO:0007669"/>
    <property type="project" value="TreeGrafter"/>
</dbReference>
<sequence>MVELTPAAIQELERLQAHGVSRGRAAILRIQVQPSECSDWRYDLALVAEPEPTDVLTQSQGWTIAIAADAAELLRGLRVDYIEDLMGGAFRFHNPNASQTCGCGMAFRVSTS</sequence>
<keyword evidence="3" id="KW-1185">Reference proteome</keyword>
<dbReference type="SUPFAM" id="SSF89360">
    <property type="entry name" value="HesB-like domain"/>
    <property type="match status" value="1"/>
</dbReference>
<dbReference type="Pfam" id="PF01521">
    <property type="entry name" value="Fe-S_biosyn"/>
    <property type="match status" value="1"/>
</dbReference>
<dbReference type="InterPro" id="IPR000361">
    <property type="entry name" value="ATAP_core_dom"/>
</dbReference>
<dbReference type="PANTHER" id="PTHR43011">
    <property type="entry name" value="IRON-SULFUR CLUSTER ASSEMBLY 2 HOMOLOG, MITOCHONDRIAL"/>
    <property type="match status" value="1"/>
</dbReference>
<evidence type="ECO:0000259" key="1">
    <source>
        <dbReference type="Pfam" id="PF01521"/>
    </source>
</evidence>
<proteinExistence type="predicted"/>
<dbReference type="InterPro" id="IPR035903">
    <property type="entry name" value="HesB-like_dom_sf"/>
</dbReference>
<dbReference type="InterPro" id="IPR016092">
    <property type="entry name" value="ATAP"/>
</dbReference>
<dbReference type="GO" id="GO:0005506">
    <property type="term" value="F:iron ion binding"/>
    <property type="evidence" value="ECO:0007669"/>
    <property type="project" value="TreeGrafter"/>
</dbReference>
<protein>
    <submittedName>
        <fullName evidence="2">Iron-sulfur cluster assembly accessory protein</fullName>
    </submittedName>
</protein>
<accession>A0A3B7MBB8</accession>
<dbReference type="GO" id="GO:0016226">
    <property type="term" value="P:iron-sulfur cluster assembly"/>
    <property type="evidence" value="ECO:0007669"/>
    <property type="project" value="InterPro"/>
</dbReference>
<evidence type="ECO:0000313" key="3">
    <source>
        <dbReference type="Proteomes" id="UP000261812"/>
    </source>
</evidence>
<feature type="domain" description="Core" evidence="1">
    <location>
        <begin position="2"/>
        <end position="104"/>
    </location>
</feature>
<dbReference type="KEGG" id="tsq:D3A95_06860"/>
<evidence type="ECO:0000313" key="2">
    <source>
        <dbReference type="EMBL" id="AXY67943.1"/>
    </source>
</evidence>
<gene>
    <name evidence="2" type="ORF">D3A95_06860</name>
</gene>
<dbReference type="NCBIfam" id="TIGR00049">
    <property type="entry name" value="iron-sulfur cluster assembly accessory protein"/>
    <property type="match status" value="1"/>
</dbReference>
<dbReference type="PANTHER" id="PTHR43011:SF1">
    <property type="entry name" value="IRON-SULFUR CLUSTER ASSEMBLY 2 HOMOLOG, MITOCHONDRIAL"/>
    <property type="match status" value="1"/>
</dbReference>
<dbReference type="Gene3D" id="2.60.300.12">
    <property type="entry name" value="HesB-like domain"/>
    <property type="match status" value="1"/>
</dbReference>
<reference evidence="3" key="1">
    <citation type="submission" date="2018-09" db="EMBL/GenBank/DDBJ databases">
        <title>Complete genome sequence of thermophilic cyanobacteria strain Thermosynechococcus elongatus PKUAC-SCTE542.</title>
        <authorList>
            <person name="Liang Y."/>
            <person name="Tang J."/>
            <person name="Daroch M."/>
        </authorList>
    </citation>
    <scope>NUCLEOTIDE SEQUENCE [LARGE SCALE GENOMIC DNA]</scope>
    <source>
        <strain evidence="3">E542</strain>
    </source>
</reference>
<organism evidence="2 3">
    <name type="scientific">Thermosynechococcus sichuanensis E542</name>
    <dbReference type="NCBI Taxonomy" id="2016101"/>
    <lineage>
        <taxon>Bacteria</taxon>
        <taxon>Bacillati</taxon>
        <taxon>Cyanobacteriota</taxon>
        <taxon>Cyanophyceae</taxon>
        <taxon>Acaryochloridales</taxon>
        <taxon>Thermosynechococcaceae</taxon>
        <taxon>Thermosynechococcus</taxon>
        <taxon>Thermosynechococcus sichuanensis</taxon>
    </lineage>
</organism>
<dbReference type="GO" id="GO:0051537">
    <property type="term" value="F:2 iron, 2 sulfur cluster binding"/>
    <property type="evidence" value="ECO:0007669"/>
    <property type="project" value="TreeGrafter"/>
</dbReference>
<dbReference type="AlphaFoldDB" id="A0A3B7MBB8"/>
<dbReference type="RefSeq" id="WP_181494326.1">
    <property type="nucleotide sequence ID" value="NZ_CP032152.1"/>
</dbReference>
<dbReference type="EMBL" id="CP032152">
    <property type="protein sequence ID" value="AXY67943.1"/>
    <property type="molecule type" value="Genomic_DNA"/>
</dbReference>
<dbReference type="Proteomes" id="UP000261812">
    <property type="component" value="Chromosome"/>
</dbReference>
<name>A0A3B7MBB8_9CYAN</name>